<keyword evidence="2" id="KW-1185">Reference proteome</keyword>
<name>A0A7Y9PJ87_9BACT</name>
<gene>
    <name evidence="1" type="ORF">HDF17_003186</name>
</gene>
<dbReference type="EMBL" id="JACCCW010000002">
    <property type="protein sequence ID" value="NYF80866.1"/>
    <property type="molecule type" value="Genomic_DNA"/>
</dbReference>
<proteinExistence type="predicted"/>
<comment type="caution">
    <text evidence="1">The sequence shown here is derived from an EMBL/GenBank/DDBJ whole genome shotgun (WGS) entry which is preliminary data.</text>
</comment>
<protein>
    <submittedName>
        <fullName evidence="1">Uncharacterized protein</fullName>
    </submittedName>
</protein>
<reference evidence="1 2" key="1">
    <citation type="submission" date="2020-07" db="EMBL/GenBank/DDBJ databases">
        <title>Genomic Encyclopedia of Type Strains, Phase IV (KMG-V): Genome sequencing to study the core and pangenomes of soil and plant-associated prokaryotes.</title>
        <authorList>
            <person name="Whitman W."/>
        </authorList>
    </citation>
    <scope>NUCLEOTIDE SEQUENCE [LARGE SCALE GENOMIC DNA]</scope>
    <source>
        <strain evidence="1 2">X4EP2</strain>
    </source>
</reference>
<evidence type="ECO:0000313" key="2">
    <source>
        <dbReference type="Proteomes" id="UP000589520"/>
    </source>
</evidence>
<evidence type="ECO:0000313" key="1">
    <source>
        <dbReference type="EMBL" id="NYF80866.1"/>
    </source>
</evidence>
<organism evidence="1 2">
    <name type="scientific">Granulicella arctica</name>
    <dbReference type="NCBI Taxonomy" id="940613"/>
    <lineage>
        <taxon>Bacteria</taxon>
        <taxon>Pseudomonadati</taxon>
        <taxon>Acidobacteriota</taxon>
        <taxon>Terriglobia</taxon>
        <taxon>Terriglobales</taxon>
        <taxon>Acidobacteriaceae</taxon>
        <taxon>Granulicella</taxon>
    </lineage>
</organism>
<accession>A0A7Y9PJ87</accession>
<dbReference type="Proteomes" id="UP000589520">
    <property type="component" value="Unassembled WGS sequence"/>
</dbReference>
<dbReference type="AlphaFoldDB" id="A0A7Y9PJ87"/>
<sequence length="34" mass="3687">MRMLPKPAQIQVAVVTVAMGMPVSLRIAGFTKMI</sequence>